<feature type="transmembrane region" description="Helical" evidence="2">
    <location>
        <begin position="759"/>
        <end position="779"/>
    </location>
</feature>
<dbReference type="InterPro" id="IPR001245">
    <property type="entry name" value="Ser-Thr/Tyr_kinase_cat_dom"/>
</dbReference>
<evidence type="ECO:0000259" key="3">
    <source>
        <dbReference type="Pfam" id="PF07714"/>
    </source>
</evidence>
<dbReference type="EMBL" id="JH815744">
    <property type="protein sequence ID" value="EKC27090.1"/>
    <property type="molecule type" value="Genomic_DNA"/>
</dbReference>
<keyword evidence="2" id="KW-0472">Membrane</keyword>
<feature type="domain" description="Serine-threonine/tyrosine-protein kinase catalytic" evidence="3">
    <location>
        <begin position="609"/>
        <end position="659"/>
    </location>
</feature>
<evidence type="ECO:0000256" key="1">
    <source>
        <dbReference type="SAM" id="MobiDB-lite"/>
    </source>
</evidence>
<dbReference type="HOGENOM" id="CLU_353098_0_0_1"/>
<name>K1QEA1_MAGGI</name>
<dbReference type="PANTHER" id="PTHR24416">
    <property type="entry name" value="TYROSINE-PROTEIN KINASE RECEPTOR"/>
    <property type="match status" value="1"/>
</dbReference>
<dbReference type="Gene3D" id="1.10.510.10">
    <property type="entry name" value="Transferase(Phosphotransferase) domain 1"/>
    <property type="match status" value="2"/>
</dbReference>
<accession>K1QEA1</accession>
<keyword evidence="2" id="KW-0812">Transmembrane</keyword>
<proteinExistence type="predicted"/>
<dbReference type="Pfam" id="PF07714">
    <property type="entry name" value="PK_Tyr_Ser-Thr"/>
    <property type="match status" value="1"/>
</dbReference>
<reference evidence="4" key="1">
    <citation type="journal article" date="2012" name="Nature">
        <title>The oyster genome reveals stress adaptation and complexity of shell formation.</title>
        <authorList>
            <person name="Zhang G."/>
            <person name="Fang X."/>
            <person name="Guo X."/>
            <person name="Li L."/>
            <person name="Luo R."/>
            <person name="Xu F."/>
            <person name="Yang P."/>
            <person name="Zhang L."/>
            <person name="Wang X."/>
            <person name="Qi H."/>
            <person name="Xiong Z."/>
            <person name="Que H."/>
            <person name="Xie Y."/>
            <person name="Holland P.W."/>
            <person name="Paps J."/>
            <person name="Zhu Y."/>
            <person name="Wu F."/>
            <person name="Chen Y."/>
            <person name="Wang J."/>
            <person name="Peng C."/>
            <person name="Meng J."/>
            <person name="Yang L."/>
            <person name="Liu J."/>
            <person name="Wen B."/>
            <person name="Zhang N."/>
            <person name="Huang Z."/>
            <person name="Zhu Q."/>
            <person name="Feng Y."/>
            <person name="Mount A."/>
            <person name="Hedgecock D."/>
            <person name="Xu Z."/>
            <person name="Liu Y."/>
            <person name="Domazet-Loso T."/>
            <person name="Du Y."/>
            <person name="Sun X."/>
            <person name="Zhang S."/>
            <person name="Liu B."/>
            <person name="Cheng P."/>
            <person name="Jiang X."/>
            <person name="Li J."/>
            <person name="Fan D."/>
            <person name="Wang W."/>
            <person name="Fu W."/>
            <person name="Wang T."/>
            <person name="Wang B."/>
            <person name="Zhang J."/>
            <person name="Peng Z."/>
            <person name="Li Y."/>
            <person name="Li N."/>
            <person name="Wang J."/>
            <person name="Chen M."/>
            <person name="He Y."/>
            <person name="Tan F."/>
            <person name="Song X."/>
            <person name="Zheng Q."/>
            <person name="Huang R."/>
            <person name="Yang H."/>
            <person name="Du X."/>
            <person name="Chen L."/>
            <person name="Yang M."/>
            <person name="Gaffney P.M."/>
            <person name="Wang S."/>
            <person name="Luo L."/>
            <person name="She Z."/>
            <person name="Ming Y."/>
            <person name="Huang W."/>
            <person name="Zhang S."/>
            <person name="Huang B."/>
            <person name="Zhang Y."/>
            <person name="Qu T."/>
            <person name="Ni P."/>
            <person name="Miao G."/>
            <person name="Wang J."/>
            <person name="Wang Q."/>
            <person name="Steinberg C.E."/>
            <person name="Wang H."/>
            <person name="Li N."/>
            <person name="Qian L."/>
            <person name="Zhang G."/>
            <person name="Li Y."/>
            <person name="Yang H."/>
            <person name="Liu X."/>
            <person name="Wang J."/>
            <person name="Yin Y."/>
            <person name="Wang J."/>
        </authorList>
    </citation>
    <scope>NUCLEOTIDE SEQUENCE [LARGE SCALE GENOMIC DNA]</scope>
    <source>
        <strain evidence="4">05x7-T-G4-1.051#20</strain>
    </source>
</reference>
<dbReference type="GO" id="GO:0007169">
    <property type="term" value="P:cell surface receptor protein tyrosine kinase signaling pathway"/>
    <property type="evidence" value="ECO:0007669"/>
    <property type="project" value="TreeGrafter"/>
</dbReference>
<organism evidence="4">
    <name type="scientific">Magallana gigas</name>
    <name type="common">Pacific oyster</name>
    <name type="synonym">Crassostrea gigas</name>
    <dbReference type="NCBI Taxonomy" id="29159"/>
    <lineage>
        <taxon>Eukaryota</taxon>
        <taxon>Metazoa</taxon>
        <taxon>Spiralia</taxon>
        <taxon>Lophotrochozoa</taxon>
        <taxon>Mollusca</taxon>
        <taxon>Bivalvia</taxon>
        <taxon>Autobranchia</taxon>
        <taxon>Pteriomorphia</taxon>
        <taxon>Ostreida</taxon>
        <taxon>Ostreoidea</taxon>
        <taxon>Ostreidae</taxon>
        <taxon>Magallana</taxon>
    </lineage>
</organism>
<dbReference type="InterPro" id="IPR011009">
    <property type="entry name" value="Kinase-like_dom_sf"/>
</dbReference>
<dbReference type="InParanoid" id="K1QEA1"/>
<feature type="compositionally biased region" description="Basic and acidic residues" evidence="1">
    <location>
        <begin position="8"/>
        <end position="20"/>
    </location>
</feature>
<dbReference type="InterPro" id="IPR050122">
    <property type="entry name" value="RTK"/>
</dbReference>
<sequence>METTDTYNEDKKEHSSHSEKARDVYLDVQTLLPSQSHLGSFVFQSYILPMENYDDVRLCNTQDLLYGITDLLSLVELWSGDQELLLLLNSALTMLIILFMSFNARVDVSIKNDIRDVCKNAKEKMNKVEHLHNTDEILTSAFDNLRKSAECFCDHLETVSVLRMGNWSDAMKKNSNREKIIKDFPEMSELEQSTVMIQAGGNQTTLFNILCTCIETTLNIRRKDNISIFPMLQLTTKMMNMTLETSYYQDKLIVNKMFSFMSKIRMHLPYDLRQITVSHVEKSLQPLDISIDSDTNSTGSNTISSPQWTTFKGAVNNKNVSVHILIPSKDCIMKGIMEDYRKNSTQKDLLKEHEQQRDVLYLLCREGKTPLVLPLVAFQCRPLPPFYITLQDQNSVLLSDYLLSKRNWKDWVPFRKLCTMAADILNAVKFLHSRDIIHRGLTASCFSVREDGSVYLSNLVTASDGHLSEFIAASRKRLSQSHKEDLRYPDIDPLLPKEPQTDSKLIVDEPVSEKFFKVYFTDLSESPLQETLNILNWPPSVKKSDAFILHFTTCVSGESLSQLSLRRCFGDPDDQENKLKYSWIVHLAVHFIGLLHERNWILRDICCQNLYLTSNMQKLTKHLLSGEVPQQPIYCPDELYEIMVKCWNRDRTRRPICSEFLQVATSLVKENAFYSCYIHAKDGWHNQGTPPLPPRSSNTLSNSTITVPCNQKYKTNGSIDNRGIGDQSTLQYDNVAQRQFSSSQGFDRMDSKRSNFRRGAFHLTGIVGFAGVAFVADCWNARRRRAIVATQYTVAD</sequence>
<dbReference type="GO" id="GO:0005886">
    <property type="term" value="C:plasma membrane"/>
    <property type="evidence" value="ECO:0007669"/>
    <property type="project" value="TreeGrafter"/>
</dbReference>
<dbReference type="GO" id="GO:0043235">
    <property type="term" value="C:receptor complex"/>
    <property type="evidence" value="ECO:0007669"/>
    <property type="project" value="TreeGrafter"/>
</dbReference>
<dbReference type="PANTHER" id="PTHR24416:SF611">
    <property type="entry name" value="TYROSINE-PROTEIN KINASE TRANSMEMBRANE RECEPTOR ROR"/>
    <property type="match status" value="1"/>
</dbReference>
<evidence type="ECO:0000256" key="2">
    <source>
        <dbReference type="SAM" id="Phobius"/>
    </source>
</evidence>
<gene>
    <name evidence="4" type="ORF">CGI_10014910</name>
</gene>
<dbReference type="GO" id="GO:0004714">
    <property type="term" value="F:transmembrane receptor protein tyrosine kinase activity"/>
    <property type="evidence" value="ECO:0007669"/>
    <property type="project" value="TreeGrafter"/>
</dbReference>
<dbReference type="SUPFAM" id="SSF56112">
    <property type="entry name" value="Protein kinase-like (PK-like)"/>
    <property type="match status" value="2"/>
</dbReference>
<protein>
    <recommendedName>
        <fullName evidence="3">Serine-threonine/tyrosine-protein kinase catalytic domain-containing protein</fullName>
    </recommendedName>
</protein>
<keyword evidence="2" id="KW-1133">Transmembrane helix</keyword>
<feature type="region of interest" description="Disordered" evidence="1">
    <location>
        <begin position="1"/>
        <end position="20"/>
    </location>
</feature>
<evidence type="ECO:0000313" key="4">
    <source>
        <dbReference type="EMBL" id="EKC27090.1"/>
    </source>
</evidence>
<dbReference type="AlphaFoldDB" id="K1QEA1"/>